<accession>A0A2P9DIV4</accession>
<dbReference type="AlphaFoldDB" id="A0A2P9DIV4"/>
<dbReference type="OrthoDB" id="371019at2759"/>
<sequence length="777" mass="91704">MNSRTYCVIFYGISLLVYVVILFFLNRFEKQTIPYERIKDIIKIIKHANNSIDIISNNIQDGNTQIEHQNNFLINLNIVSGCTNDNIDMFEEMLKSYIEEQIKLENDKILSLFLLEELNKVQDIFTVTINVINKDMIKKDTIGVYSNICDNLLRKNMMNDNINNNYYLYIIANEKKKKKKDNLSFTLSTTNILELYYNKVEENSINVYQQYIYITWDVLKNTFLDRGPKRKKKNFIPFVPELDLNFFLASCLYNKLNYKIGRNTNGGVEMGGVVNNVDLCNAKDCNIKHRDDNNYINKDDNNYINKDDNNYINKDDNNYINKNDNNYINKDDNNYINKDDNNYINKDDNNYINKDDNKNRNKANNKYNIHKNRGKTYDPPFIAVWDFYKDFYYPYIRPFIERLLYIYQINIYPQILSNINMYEISDNINLYIDEKEKGNGRLIILDKISKFTNIFDEVTFDNVLSKPTYEVPKNINFMVVFPNGDEIYFYNNLSKTNKIETAVSIAEWGTIYINNEFTQLKDRSNYYNKNNLVNISNQAHVISGIFISHFRSLLGLCSNFSDCIYNIFNSDTYNIKYIETLSREIDSYISYIISEKNNLSFSFFYHIPLKNSISNYELLALIRQAYTYHIMETIQNLYKFLSISKISIYMKVPYYTLTIFNNILNNIECSLIYMQGRICGINHIDKIVEEKFKKENDDKEKDGEELFFKAALVLAQSAYQDSLQLLGDDKISIYDILSKDFMLASFLPVVIPFGLPIICSVFQELIKYLKKRKTKID</sequence>
<name>A0A2P9DIV4_PLARE</name>
<organism evidence="2 3">
    <name type="scientific">Plasmodium reichenowi</name>
    <dbReference type="NCBI Taxonomy" id="5854"/>
    <lineage>
        <taxon>Eukaryota</taxon>
        <taxon>Sar</taxon>
        <taxon>Alveolata</taxon>
        <taxon>Apicomplexa</taxon>
        <taxon>Aconoidasida</taxon>
        <taxon>Haemosporida</taxon>
        <taxon>Plasmodiidae</taxon>
        <taxon>Plasmodium</taxon>
        <taxon>Plasmodium (Laverania)</taxon>
    </lineage>
</organism>
<gene>
    <name evidence="2" type="ORF">PRG01_1251900</name>
</gene>
<dbReference type="GO" id="GO:0006506">
    <property type="term" value="P:GPI anchor biosynthetic process"/>
    <property type="evidence" value="ECO:0007669"/>
    <property type="project" value="UniProtKB-UniPathway"/>
</dbReference>
<proteinExistence type="predicted"/>
<dbReference type="VEuPathDB" id="PlasmoDB:PRG01_1251900"/>
<dbReference type="Proteomes" id="UP000240500">
    <property type="component" value="Chromosome 12"/>
</dbReference>
<dbReference type="UniPathway" id="UPA00196"/>
<dbReference type="GO" id="GO:0016020">
    <property type="term" value="C:membrane"/>
    <property type="evidence" value="ECO:0007669"/>
    <property type="project" value="GOC"/>
</dbReference>
<protein>
    <submittedName>
        <fullName evidence="2">Uncharacterized protein</fullName>
    </submittedName>
</protein>
<feature type="transmembrane region" description="Helical" evidence="1">
    <location>
        <begin position="7"/>
        <end position="25"/>
    </location>
</feature>
<dbReference type="EMBL" id="LT969575">
    <property type="protein sequence ID" value="SOV80918.1"/>
    <property type="molecule type" value="Genomic_DNA"/>
</dbReference>
<evidence type="ECO:0000313" key="3">
    <source>
        <dbReference type="Proteomes" id="UP000240500"/>
    </source>
</evidence>
<keyword evidence="1" id="KW-0812">Transmembrane</keyword>
<reference evidence="2 3" key="1">
    <citation type="submission" date="2016-09" db="EMBL/GenBank/DDBJ databases">
        <authorList>
            <consortium name="Pathogen Informatics"/>
        </authorList>
    </citation>
    <scope>NUCLEOTIDE SEQUENCE [LARGE SCALE GENOMIC DNA]</scope>
</reference>
<feature type="transmembrane region" description="Helical" evidence="1">
    <location>
        <begin position="741"/>
        <end position="762"/>
    </location>
</feature>
<evidence type="ECO:0000256" key="1">
    <source>
        <dbReference type="SAM" id="Phobius"/>
    </source>
</evidence>
<dbReference type="PANTHER" id="PTHR36812:SF9">
    <property type="entry name" value="MYB-LIKE PROTEIN X ISOFORM X1"/>
    <property type="match status" value="1"/>
</dbReference>
<dbReference type="VEuPathDB" id="PlasmoDB:PRCDC_1248000"/>
<evidence type="ECO:0000313" key="2">
    <source>
        <dbReference type="EMBL" id="SOV80918.1"/>
    </source>
</evidence>
<keyword evidence="1" id="KW-0472">Membrane</keyword>
<keyword evidence="1" id="KW-1133">Transmembrane helix</keyword>
<dbReference type="PANTHER" id="PTHR36812">
    <property type="entry name" value="NEUROFILAMENT TRIPLET M PROTEIN-LIKE PROTEIN"/>
    <property type="match status" value="1"/>
</dbReference>